<dbReference type="EMBL" id="BK016076">
    <property type="protein sequence ID" value="DAF92936.1"/>
    <property type="molecule type" value="Genomic_DNA"/>
</dbReference>
<name>A0A8S5UEP2_9CAUD</name>
<protein>
    <submittedName>
        <fullName evidence="1">Uncharacterized protein</fullName>
    </submittedName>
</protein>
<organism evidence="1">
    <name type="scientific">Siphoviridae sp. ctX5W26</name>
    <dbReference type="NCBI Taxonomy" id="2825540"/>
    <lineage>
        <taxon>Viruses</taxon>
        <taxon>Duplodnaviria</taxon>
        <taxon>Heunggongvirae</taxon>
        <taxon>Uroviricota</taxon>
        <taxon>Caudoviricetes</taxon>
    </lineage>
</organism>
<evidence type="ECO:0000313" key="1">
    <source>
        <dbReference type="EMBL" id="DAF92936.1"/>
    </source>
</evidence>
<accession>A0A8S5UEP2</accession>
<reference evidence="1" key="1">
    <citation type="journal article" date="2021" name="Proc. Natl. Acad. Sci. U.S.A.">
        <title>A Catalog of Tens of Thousands of Viruses from Human Metagenomes Reveals Hidden Associations with Chronic Diseases.</title>
        <authorList>
            <person name="Tisza M.J."/>
            <person name="Buck C.B."/>
        </authorList>
    </citation>
    <scope>NUCLEOTIDE SEQUENCE</scope>
    <source>
        <strain evidence="1">CtX5W26</strain>
    </source>
</reference>
<sequence length="89" mass="9938">MIISKNKKVKASEEVIVEDTVVDNMTDRDVITDEVLVRDTDYIKEAVGHIQSAIDCLGEFTINCTEDCDRLDIVKENIANLAVILADLK</sequence>
<proteinExistence type="predicted"/>